<dbReference type="PANTHER" id="PTHR43208:SF1">
    <property type="entry name" value="ABC TRANSPORTER SUBSTRATE-BINDING PROTEIN"/>
    <property type="match status" value="1"/>
</dbReference>
<dbReference type="EMBL" id="QGLE01000001">
    <property type="protein sequence ID" value="PWR25413.1"/>
    <property type="molecule type" value="Genomic_DNA"/>
</dbReference>
<sequence>MIRPIDRRTFIVGGAAAGLTLASGALHRASAADPLKIGFIYVGPVGDFGWTHGHDLGRKAVEAKFGDLVKTTYVENVAEGPDAERVIRKLATDGNKLIFTTSFGYMEPTLKVAKAFPKVFFEHATGFKTAPNVAVYNSRFYEGRAVVGHLAGSLTKTGKIGYIASVPIPEVVMGINATAIWARKVRPDAEVKVVWINSWYDPGKEGDAAKALIDQGVDIITQHTDSPAPLQIAEQRGVLGVGQASDMKSFAPKAQLTAIVDEWGPYYIERAQAALDGTWKTSDTWHGLKEGFLSLAPYGDAVPAELRASADAIKAGIIDGSIHPFTGPIKDQKGEVKVADGAKLADGDLLGMNWYVEGVSA</sequence>
<dbReference type="GO" id="GO:0005886">
    <property type="term" value="C:plasma membrane"/>
    <property type="evidence" value="ECO:0007669"/>
    <property type="project" value="InterPro"/>
</dbReference>
<dbReference type="PROSITE" id="PS51318">
    <property type="entry name" value="TAT"/>
    <property type="match status" value="1"/>
</dbReference>
<proteinExistence type="predicted"/>
<dbReference type="PANTHER" id="PTHR43208">
    <property type="entry name" value="ABC TRANSPORTER SUBSTRATE-BINDING PROTEIN"/>
    <property type="match status" value="1"/>
</dbReference>
<feature type="domain" description="ABC transporter substrate-binding protein PnrA-like" evidence="2">
    <location>
        <begin position="36"/>
        <end position="296"/>
    </location>
</feature>
<dbReference type="RefSeq" id="WP_109901381.1">
    <property type="nucleotide sequence ID" value="NZ_QGLE01000001.1"/>
</dbReference>
<keyword evidence="4" id="KW-1185">Reference proteome</keyword>
<gene>
    <name evidence="3" type="ORF">DKG74_00055</name>
</gene>
<name>A0A317EJ15_9PROT</name>
<dbReference type="InterPro" id="IPR003760">
    <property type="entry name" value="PnrA-like"/>
</dbReference>
<evidence type="ECO:0000313" key="4">
    <source>
        <dbReference type="Proteomes" id="UP000245461"/>
    </source>
</evidence>
<dbReference type="OrthoDB" id="9781639at2"/>
<dbReference type="AlphaFoldDB" id="A0A317EJ15"/>
<dbReference type="Pfam" id="PF02608">
    <property type="entry name" value="Bmp"/>
    <property type="match status" value="1"/>
</dbReference>
<dbReference type="InterPro" id="IPR006311">
    <property type="entry name" value="TAT_signal"/>
</dbReference>
<protein>
    <submittedName>
        <fullName evidence="3">BMP family ABC transporter substrate-binding protein</fullName>
    </submittedName>
</protein>
<keyword evidence="1" id="KW-0732">Signal</keyword>
<evidence type="ECO:0000259" key="2">
    <source>
        <dbReference type="Pfam" id="PF02608"/>
    </source>
</evidence>
<evidence type="ECO:0000256" key="1">
    <source>
        <dbReference type="ARBA" id="ARBA00022729"/>
    </source>
</evidence>
<dbReference type="CDD" id="cd19963">
    <property type="entry name" value="PBP1_BMP-like"/>
    <property type="match status" value="1"/>
</dbReference>
<evidence type="ECO:0000313" key="3">
    <source>
        <dbReference type="EMBL" id="PWR25413.1"/>
    </source>
</evidence>
<reference evidence="3 4" key="1">
    <citation type="submission" date="2018-05" db="EMBL/GenBank/DDBJ databases">
        <title>Zavarzinia sp. HR-AS.</title>
        <authorList>
            <person name="Lee Y."/>
            <person name="Jeon C.O."/>
        </authorList>
    </citation>
    <scope>NUCLEOTIDE SEQUENCE [LARGE SCALE GENOMIC DNA]</scope>
    <source>
        <strain evidence="3 4">HR-AS</strain>
    </source>
</reference>
<dbReference type="Proteomes" id="UP000245461">
    <property type="component" value="Unassembled WGS sequence"/>
</dbReference>
<accession>A0A317EJ15</accession>
<dbReference type="Gene3D" id="3.40.50.2300">
    <property type="match status" value="2"/>
</dbReference>
<organism evidence="3 4">
    <name type="scientific">Zavarzinia aquatilis</name>
    <dbReference type="NCBI Taxonomy" id="2211142"/>
    <lineage>
        <taxon>Bacteria</taxon>
        <taxon>Pseudomonadati</taxon>
        <taxon>Pseudomonadota</taxon>
        <taxon>Alphaproteobacteria</taxon>
        <taxon>Rhodospirillales</taxon>
        <taxon>Zavarziniaceae</taxon>
        <taxon>Zavarzinia</taxon>
    </lineage>
</organism>
<dbReference type="InterPro" id="IPR052910">
    <property type="entry name" value="ABC-Purine-Binding"/>
</dbReference>
<comment type="caution">
    <text evidence="3">The sequence shown here is derived from an EMBL/GenBank/DDBJ whole genome shotgun (WGS) entry which is preliminary data.</text>
</comment>